<dbReference type="AlphaFoldDB" id="A0A5N5T9D5"/>
<sequence length="324" mass="36756">MGKSSDLSPLKIGQIKDLLSVSAIKQKDIAKKLNISCQSVNNIKKKMDKGLNLDSTRTGRCGRKRKTTPRTDRKIKQLALHDKRKSCNSIASELQEDNIGVSRITVNRRLLESGLRAYRPRKKSRLTNAMIKAPRDWADAHTNWTSDQWEKKMPKNIEIKAHVSVIADVHSLAQELSGSEGTIIEQTDTFFKVPKGRLKLREITGKHEELIFYERPNSSGPKMSNYKKVDKPIGELSGDLKDLLSEALGVAGKVVKKRTLYLIGQTRIHVDEVESLGNFMEFEVVLKEEQNPEEGEAIARDLMKKFNIQEKDLIDRAYVDLLNH</sequence>
<dbReference type="SUPFAM" id="SSF55154">
    <property type="entry name" value="CYTH-like phosphatases"/>
    <property type="match status" value="1"/>
</dbReference>
<dbReference type="CDD" id="cd07890">
    <property type="entry name" value="CYTH-like_AC_IV-like"/>
    <property type="match status" value="1"/>
</dbReference>
<feature type="domain" description="CYTH" evidence="2">
    <location>
        <begin position="154"/>
        <end position="324"/>
    </location>
</feature>
<protein>
    <recommendedName>
        <fullName evidence="2">CYTH domain-containing protein</fullName>
    </recommendedName>
</protein>
<dbReference type="Pfam" id="PF01928">
    <property type="entry name" value="CYTH"/>
    <property type="match status" value="1"/>
</dbReference>
<dbReference type="PANTHER" id="PTHR21028:SF2">
    <property type="entry name" value="CYTH DOMAIN-CONTAINING PROTEIN"/>
    <property type="match status" value="1"/>
</dbReference>
<evidence type="ECO:0000259" key="2">
    <source>
        <dbReference type="PROSITE" id="PS51707"/>
    </source>
</evidence>
<dbReference type="InterPro" id="IPR033469">
    <property type="entry name" value="CYTH-like_dom_sf"/>
</dbReference>
<dbReference type="SMART" id="SM01118">
    <property type="entry name" value="CYTH"/>
    <property type="match status" value="1"/>
</dbReference>
<dbReference type="GO" id="GO:0006313">
    <property type="term" value="P:DNA transposition"/>
    <property type="evidence" value="ECO:0007669"/>
    <property type="project" value="InterPro"/>
</dbReference>
<dbReference type="Gene3D" id="2.40.320.10">
    <property type="entry name" value="Hypothetical Protein Pfu-838710-001"/>
    <property type="match status" value="1"/>
</dbReference>
<proteinExistence type="predicted"/>
<dbReference type="InterPro" id="IPR009057">
    <property type="entry name" value="Homeodomain-like_sf"/>
</dbReference>
<name>A0A5N5T9D5_9CRUS</name>
<evidence type="ECO:0000313" key="3">
    <source>
        <dbReference type="EMBL" id="KAB7502658.1"/>
    </source>
</evidence>
<evidence type="ECO:0000256" key="1">
    <source>
        <dbReference type="ARBA" id="ARBA00004123"/>
    </source>
</evidence>
<accession>A0A5N5T9D5</accession>
<comment type="subcellular location">
    <subcellularLocation>
        <location evidence="1">Nucleus</location>
    </subcellularLocation>
</comment>
<dbReference type="Proteomes" id="UP000326759">
    <property type="component" value="Unassembled WGS sequence"/>
</dbReference>
<gene>
    <name evidence="3" type="ORF">Anas_06117</name>
</gene>
<dbReference type="GO" id="GO:0016462">
    <property type="term" value="F:pyrophosphatase activity"/>
    <property type="evidence" value="ECO:0007669"/>
    <property type="project" value="UniProtKB-ARBA"/>
</dbReference>
<dbReference type="PANTHER" id="PTHR21028">
    <property type="entry name" value="SI:CH211-156B7.4"/>
    <property type="match status" value="1"/>
</dbReference>
<dbReference type="SUPFAM" id="SSF46689">
    <property type="entry name" value="Homeodomain-like"/>
    <property type="match status" value="1"/>
</dbReference>
<keyword evidence="4" id="KW-1185">Reference proteome</keyword>
<dbReference type="GO" id="GO:0005634">
    <property type="term" value="C:nucleus"/>
    <property type="evidence" value="ECO:0007669"/>
    <property type="project" value="UniProtKB-SubCell"/>
</dbReference>
<reference evidence="3 4" key="1">
    <citation type="journal article" date="2019" name="PLoS Biol.">
        <title>Sex chromosomes control vertical transmission of feminizing Wolbachia symbionts in an isopod.</title>
        <authorList>
            <person name="Becking T."/>
            <person name="Chebbi M.A."/>
            <person name="Giraud I."/>
            <person name="Moumen B."/>
            <person name="Laverre T."/>
            <person name="Caubet Y."/>
            <person name="Peccoud J."/>
            <person name="Gilbert C."/>
            <person name="Cordaux R."/>
        </authorList>
    </citation>
    <scope>NUCLEOTIDE SEQUENCE [LARGE SCALE GENOMIC DNA]</scope>
    <source>
        <strain evidence="3">ANa2</strain>
        <tissue evidence="3">Whole body excluding digestive tract and cuticle</tissue>
    </source>
</reference>
<dbReference type="GO" id="GO:0003677">
    <property type="term" value="F:DNA binding"/>
    <property type="evidence" value="ECO:0007669"/>
    <property type="project" value="InterPro"/>
</dbReference>
<comment type="caution">
    <text evidence="3">The sequence shown here is derived from an EMBL/GenBank/DDBJ whole genome shotgun (WGS) entry which is preliminary data.</text>
</comment>
<dbReference type="Pfam" id="PF01498">
    <property type="entry name" value="HTH_Tnp_Tc3_2"/>
    <property type="match status" value="1"/>
</dbReference>
<dbReference type="InterPro" id="IPR023577">
    <property type="entry name" value="CYTH_domain"/>
</dbReference>
<dbReference type="InterPro" id="IPR008173">
    <property type="entry name" value="Adenylyl_cyclase_CyaB"/>
</dbReference>
<dbReference type="InterPro" id="IPR002492">
    <property type="entry name" value="Transposase_Tc1-like"/>
</dbReference>
<evidence type="ECO:0000313" key="4">
    <source>
        <dbReference type="Proteomes" id="UP000326759"/>
    </source>
</evidence>
<dbReference type="PROSITE" id="PS51707">
    <property type="entry name" value="CYTH"/>
    <property type="match status" value="1"/>
</dbReference>
<organism evidence="3 4">
    <name type="scientific">Armadillidium nasatum</name>
    <dbReference type="NCBI Taxonomy" id="96803"/>
    <lineage>
        <taxon>Eukaryota</taxon>
        <taxon>Metazoa</taxon>
        <taxon>Ecdysozoa</taxon>
        <taxon>Arthropoda</taxon>
        <taxon>Crustacea</taxon>
        <taxon>Multicrustacea</taxon>
        <taxon>Malacostraca</taxon>
        <taxon>Eumalacostraca</taxon>
        <taxon>Peracarida</taxon>
        <taxon>Isopoda</taxon>
        <taxon>Oniscidea</taxon>
        <taxon>Crinocheta</taxon>
        <taxon>Armadillidiidae</taxon>
        <taxon>Armadillidium</taxon>
    </lineage>
</organism>
<dbReference type="GO" id="GO:0015074">
    <property type="term" value="P:DNA integration"/>
    <property type="evidence" value="ECO:0007669"/>
    <property type="project" value="InterPro"/>
</dbReference>
<dbReference type="OrthoDB" id="6159137at2759"/>
<dbReference type="EMBL" id="SEYY01007022">
    <property type="protein sequence ID" value="KAB7502658.1"/>
    <property type="molecule type" value="Genomic_DNA"/>
</dbReference>